<dbReference type="EMBL" id="NHYE01001335">
    <property type="protein sequence ID" value="PPQ96712.1"/>
    <property type="molecule type" value="Genomic_DNA"/>
</dbReference>
<proteinExistence type="predicted"/>
<dbReference type="InterPro" id="IPR036047">
    <property type="entry name" value="F-box-like_dom_sf"/>
</dbReference>
<evidence type="ECO:0000313" key="2">
    <source>
        <dbReference type="EMBL" id="PPQ96712.1"/>
    </source>
</evidence>
<feature type="coiled-coil region" evidence="1">
    <location>
        <begin position="36"/>
        <end position="63"/>
    </location>
</feature>
<name>A0A409Y128_9AGAR</name>
<dbReference type="AlphaFoldDB" id="A0A409Y128"/>
<dbReference type="OrthoDB" id="3139566at2759"/>
<sequence length="525" mass="59877">MTECKFCLDINEPGLFKPHKPCGSPLGGRCEACVKTEQLELQMAEAKKAMGNLFEQHRELRTQMNRAHDQLIQRVPLEVVSCIFQSFATLEGNPLILGSVCRAWRQLAWSTPSLWTAIDINAERHSTPSCRQVAVEWLDRSRQFPLSVRLRTPLDNKWHDKKKNEEGLCDLISIINRFSTRWQSLDVEMINVYFTILCEDSQPGNILRTLRLNNPSNNFATPPAEFQMPGPKPRPEDVSLTYLDLKRVHIEWDNVTRAELIWCQVDDALEILRRAPRLQTCTVLISGVPRLALHFPIPSEPVVHDQITDLTCKFAHVANFDDCVVTFFEKTSLPRLERFAYVHRQASAKWDRPEFPAWAILSFFKRSSSLLRELVIARCLIDDNQLVPILRELPSLHILDLSPAYTDSYVPDDLFSLLARTAVPTKGREIFLPELQHVLEIFGPLSAIGQSGTRPLKAVHIRVPRKDNPSFSFIGESEIHDIVSVLEKGLDLQILDKDTNADLVQASVAQIESSARRSARRRSKR</sequence>
<gene>
    <name evidence="2" type="ORF">CVT26_010263</name>
</gene>
<protein>
    <submittedName>
        <fullName evidence="2">Uncharacterized protein</fullName>
    </submittedName>
</protein>
<dbReference type="SUPFAM" id="SSF52047">
    <property type="entry name" value="RNI-like"/>
    <property type="match status" value="1"/>
</dbReference>
<accession>A0A409Y128</accession>
<keyword evidence="3" id="KW-1185">Reference proteome</keyword>
<organism evidence="2 3">
    <name type="scientific">Gymnopilus dilepis</name>
    <dbReference type="NCBI Taxonomy" id="231916"/>
    <lineage>
        <taxon>Eukaryota</taxon>
        <taxon>Fungi</taxon>
        <taxon>Dikarya</taxon>
        <taxon>Basidiomycota</taxon>
        <taxon>Agaricomycotina</taxon>
        <taxon>Agaricomycetes</taxon>
        <taxon>Agaricomycetidae</taxon>
        <taxon>Agaricales</taxon>
        <taxon>Agaricineae</taxon>
        <taxon>Hymenogastraceae</taxon>
        <taxon>Gymnopilus</taxon>
    </lineage>
</organism>
<dbReference type="Gene3D" id="1.20.1280.50">
    <property type="match status" value="1"/>
</dbReference>
<evidence type="ECO:0000256" key="1">
    <source>
        <dbReference type="SAM" id="Coils"/>
    </source>
</evidence>
<dbReference type="Proteomes" id="UP000284706">
    <property type="component" value="Unassembled WGS sequence"/>
</dbReference>
<dbReference type="InParanoid" id="A0A409Y128"/>
<dbReference type="STRING" id="231916.A0A409Y128"/>
<evidence type="ECO:0000313" key="3">
    <source>
        <dbReference type="Proteomes" id="UP000284706"/>
    </source>
</evidence>
<reference evidence="2 3" key="1">
    <citation type="journal article" date="2018" name="Evol. Lett.">
        <title>Horizontal gene cluster transfer increased hallucinogenic mushroom diversity.</title>
        <authorList>
            <person name="Reynolds H.T."/>
            <person name="Vijayakumar V."/>
            <person name="Gluck-Thaler E."/>
            <person name="Korotkin H.B."/>
            <person name="Matheny P.B."/>
            <person name="Slot J.C."/>
        </authorList>
    </citation>
    <scope>NUCLEOTIDE SEQUENCE [LARGE SCALE GENOMIC DNA]</scope>
    <source>
        <strain evidence="2 3">SRW20</strain>
    </source>
</reference>
<dbReference type="SUPFAM" id="SSF81383">
    <property type="entry name" value="F-box domain"/>
    <property type="match status" value="1"/>
</dbReference>
<comment type="caution">
    <text evidence="2">The sequence shown here is derived from an EMBL/GenBank/DDBJ whole genome shotgun (WGS) entry which is preliminary data.</text>
</comment>
<keyword evidence="1" id="KW-0175">Coiled coil</keyword>